<name>A0AAV4D7F6_9GAST</name>
<dbReference type="Proteomes" id="UP000735302">
    <property type="component" value="Unassembled WGS sequence"/>
</dbReference>
<accession>A0AAV4D7F6</accession>
<keyword evidence="3" id="KW-1185">Reference proteome</keyword>
<protein>
    <submittedName>
        <fullName evidence="2">Uncharacterized protein</fullName>
    </submittedName>
</protein>
<evidence type="ECO:0000256" key="1">
    <source>
        <dbReference type="SAM" id="MobiDB-lite"/>
    </source>
</evidence>
<sequence length="96" mass="11559">MRGRQKKHWEDDIREWIGLELRNTLRKAEDREEWKAVGRRSSAAPRRIPNPRDRSRPATSPDSQFWHFALTRTETLYSDSNPVLSFLHSLKKRRFQ</sequence>
<feature type="region of interest" description="Disordered" evidence="1">
    <location>
        <begin position="29"/>
        <end position="62"/>
    </location>
</feature>
<comment type="caution">
    <text evidence="2">The sequence shown here is derived from an EMBL/GenBank/DDBJ whole genome shotgun (WGS) entry which is preliminary data.</text>
</comment>
<dbReference type="EMBL" id="BLXT01007586">
    <property type="protein sequence ID" value="GFO40153.1"/>
    <property type="molecule type" value="Genomic_DNA"/>
</dbReference>
<organism evidence="2 3">
    <name type="scientific">Plakobranchus ocellatus</name>
    <dbReference type="NCBI Taxonomy" id="259542"/>
    <lineage>
        <taxon>Eukaryota</taxon>
        <taxon>Metazoa</taxon>
        <taxon>Spiralia</taxon>
        <taxon>Lophotrochozoa</taxon>
        <taxon>Mollusca</taxon>
        <taxon>Gastropoda</taxon>
        <taxon>Heterobranchia</taxon>
        <taxon>Euthyneura</taxon>
        <taxon>Panpulmonata</taxon>
        <taxon>Sacoglossa</taxon>
        <taxon>Placobranchoidea</taxon>
        <taxon>Plakobranchidae</taxon>
        <taxon>Plakobranchus</taxon>
    </lineage>
</organism>
<evidence type="ECO:0000313" key="3">
    <source>
        <dbReference type="Proteomes" id="UP000735302"/>
    </source>
</evidence>
<reference evidence="2 3" key="1">
    <citation type="journal article" date="2021" name="Elife">
        <title>Chloroplast acquisition without the gene transfer in kleptoplastic sea slugs, Plakobranchus ocellatus.</title>
        <authorList>
            <person name="Maeda T."/>
            <person name="Takahashi S."/>
            <person name="Yoshida T."/>
            <person name="Shimamura S."/>
            <person name="Takaki Y."/>
            <person name="Nagai Y."/>
            <person name="Toyoda A."/>
            <person name="Suzuki Y."/>
            <person name="Arimoto A."/>
            <person name="Ishii H."/>
            <person name="Satoh N."/>
            <person name="Nishiyama T."/>
            <person name="Hasebe M."/>
            <person name="Maruyama T."/>
            <person name="Minagawa J."/>
            <person name="Obokata J."/>
            <person name="Shigenobu S."/>
        </authorList>
    </citation>
    <scope>NUCLEOTIDE SEQUENCE [LARGE SCALE GENOMIC DNA]</scope>
</reference>
<dbReference type="AlphaFoldDB" id="A0AAV4D7F6"/>
<proteinExistence type="predicted"/>
<evidence type="ECO:0000313" key="2">
    <source>
        <dbReference type="EMBL" id="GFO40153.1"/>
    </source>
</evidence>
<gene>
    <name evidence="2" type="ORF">PoB_006665800</name>
</gene>